<gene>
    <name evidence="2" type="ORF">B296_00015212</name>
</gene>
<name>A0A426YKB3_ENSVE</name>
<evidence type="ECO:0000313" key="2">
    <source>
        <dbReference type="EMBL" id="RRT52153.1"/>
    </source>
</evidence>
<organism evidence="2 3">
    <name type="scientific">Ensete ventricosum</name>
    <name type="common">Abyssinian banana</name>
    <name type="synonym">Musa ensete</name>
    <dbReference type="NCBI Taxonomy" id="4639"/>
    <lineage>
        <taxon>Eukaryota</taxon>
        <taxon>Viridiplantae</taxon>
        <taxon>Streptophyta</taxon>
        <taxon>Embryophyta</taxon>
        <taxon>Tracheophyta</taxon>
        <taxon>Spermatophyta</taxon>
        <taxon>Magnoliopsida</taxon>
        <taxon>Liliopsida</taxon>
        <taxon>Zingiberales</taxon>
        <taxon>Musaceae</taxon>
        <taxon>Ensete</taxon>
    </lineage>
</organism>
<feature type="region of interest" description="Disordered" evidence="1">
    <location>
        <begin position="71"/>
        <end position="118"/>
    </location>
</feature>
<feature type="region of interest" description="Disordered" evidence="1">
    <location>
        <begin position="193"/>
        <end position="227"/>
    </location>
</feature>
<comment type="caution">
    <text evidence="2">The sequence shown here is derived from an EMBL/GenBank/DDBJ whole genome shotgun (WGS) entry which is preliminary data.</text>
</comment>
<dbReference type="EMBL" id="AMZH03011824">
    <property type="protein sequence ID" value="RRT52153.1"/>
    <property type="molecule type" value="Genomic_DNA"/>
</dbReference>
<accession>A0A426YKB3</accession>
<evidence type="ECO:0000256" key="1">
    <source>
        <dbReference type="SAM" id="MobiDB-lite"/>
    </source>
</evidence>
<dbReference type="AlphaFoldDB" id="A0A426YKB3"/>
<feature type="compositionally biased region" description="Polar residues" evidence="1">
    <location>
        <begin position="195"/>
        <end position="227"/>
    </location>
</feature>
<feature type="compositionally biased region" description="Basic and acidic residues" evidence="1">
    <location>
        <begin position="102"/>
        <end position="115"/>
    </location>
</feature>
<dbReference type="Proteomes" id="UP000287651">
    <property type="component" value="Unassembled WGS sequence"/>
</dbReference>
<proteinExistence type="predicted"/>
<protein>
    <submittedName>
        <fullName evidence="2">Uncharacterized protein</fullName>
    </submittedName>
</protein>
<reference evidence="2 3" key="1">
    <citation type="journal article" date="2014" name="Agronomy (Basel)">
        <title>A Draft Genome Sequence for Ensete ventricosum, the Drought-Tolerant Tree Against Hunger.</title>
        <authorList>
            <person name="Harrison J."/>
            <person name="Moore K.A."/>
            <person name="Paszkiewicz K."/>
            <person name="Jones T."/>
            <person name="Grant M."/>
            <person name="Ambacheew D."/>
            <person name="Muzemil S."/>
            <person name="Studholme D.J."/>
        </authorList>
    </citation>
    <scope>NUCLEOTIDE SEQUENCE [LARGE SCALE GENOMIC DNA]</scope>
</reference>
<evidence type="ECO:0000313" key="3">
    <source>
        <dbReference type="Proteomes" id="UP000287651"/>
    </source>
</evidence>
<sequence length="279" mass="30401">MKVIMSREGRDHVEVCSGVTRSSTLVYDTTRRWAVDSRGECHGTTEAGLPCMIGVAGELNCFSAHVRLREPGKSKDKPEWSKGARKRRRVQRGSATKSKALVRKEVDSEEHHSATEADLPITKEGMKMQAKPVITGSEPSKAPKVSHDRAHMKEAHDCSFVVTSLQLEELRSRFQFPMEFELNWHYLFAPLSGSDEGSSTSEQPSWARGSSSGAPRPTSTILGGSTTPDEELGFVRVLESARHVGLMLLQEVQGCSCRAPEAIAHRGVIADGGKAGSSS</sequence>
<feature type="compositionally biased region" description="Basic and acidic residues" evidence="1">
    <location>
        <begin position="71"/>
        <end position="82"/>
    </location>
</feature>